<dbReference type="GO" id="GO:0007165">
    <property type="term" value="P:signal transduction"/>
    <property type="evidence" value="ECO:0007669"/>
    <property type="project" value="InterPro"/>
</dbReference>
<dbReference type="SUPFAM" id="SSF55073">
    <property type="entry name" value="Nucleotide cyclase"/>
    <property type="match status" value="1"/>
</dbReference>
<dbReference type="RefSeq" id="WP_090842525.1">
    <property type="nucleotide sequence ID" value="NZ_FNIL01000004.1"/>
</dbReference>
<evidence type="ECO:0000256" key="3">
    <source>
        <dbReference type="ARBA" id="ARBA00023136"/>
    </source>
</evidence>
<dbReference type="InterPro" id="IPR043128">
    <property type="entry name" value="Rev_trsase/Diguanyl_cyclase"/>
</dbReference>
<dbReference type="AlphaFoldDB" id="A0A1H0EVU1"/>
<evidence type="ECO:0000259" key="5">
    <source>
        <dbReference type="PROSITE" id="PS50885"/>
    </source>
</evidence>
<evidence type="ECO:0000256" key="2">
    <source>
        <dbReference type="ARBA" id="ARBA00022475"/>
    </source>
</evidence>
<dbReference type="FunFam" id="3.30.70.270:FF:000001">
    <property type="entry name" value="Diguanylate cyclase domain protein"/>
    <property type="match status" value="1"/>
</dbReference>
<dbReference type="STRING" id="745820.SAMN04488053_10486"/>
<feature type="transmembrane region" description="Helical" evidence="4">
    <location>
        <begin position="7"/>
        <end position="26"/>
    </location>
</feature>
<dbReference type="SMART" id="SM00267">
    <property type="entry name" value="GGDEF"/>
    <property type="match status" value="1"/>
</dbReference>
<proteinExistence type="predicted"/>
<keyword evidence="3 4" id="KW-0472">Membrane</keyword>
<dbReference type="InterPro" id="IPR029787">
    <property type="entry name" value="Nucleotide_cyclase"/>
</dbReference>
<dbReference type="PROSITE" id="PS50885">
    <property type="entry name" value="HAMP"/>
    <property type="match status" value="1"/>
</dbReference>
<dbReference type="NCBIfam" id="TIGR00254">
    <property type="entry name" value="GGDEF"/>
    <property type="match status" value="1"/>
</dbReference>
<dbReference type="OrthoDB" id="9759607at2"/>
<dbReference type="PANTHER" id="PTHR46663:SF4">
    <property type="entry name" value="DIGUANYLATE CYCLASE DGCT-RELATED"/>
    <property type="match status" value="1"/>
</dbReference>
<dbReference type="Gene3D" id="6.10.340.10">
    <property type="match status" value="1"/>
</dbReference>
<evidence type="ECO:0000256" key="1">
    <source>
        <dbReference type="ARBA" id="ARBA00004236"/>
    </source>
</evidence>
<dbReference type="InterPro" id="IPR003660">
    <property type="entry name" value="HAMP_dom"/>
</dbReference>
<dbReference type="PANTHER" id="PTHR46663">
    <property type="entry name" value="DIGUANYLATE CYCLASE DGCT-RELATED"/>
    <property type="match status" value="1"/>
</dbReference>
<evidence type="ECO:0000259" key="6">
    <source>
        <dbReference type="PROSITE" id="PS50887"/>
    </source>
</evidence>
<evidence type="ECO:0000313" key="7">
    <source>
        <dbReference type="EMBL" id="SDN86426.1"/>
    </source>
</evidence>
<comment type="subcellular location">
    <subcellularLocation>
        <location evidence="1">Cell membrane</location>
    </subcellularLocation>
</comment>
<dbReference type="Proteomes" id="UP000198778">
    <property type="component" value="Unassembled WGS sequence"/>
</dbReference>
<dbReference type="GO" id="GO:0005886">
    <property type="term" value="C:plasma membrane"/>
    <property type="evidence" value="ECO:0007669"/>
    <property type="project" value="UniProtKB-SubCell"/>
</dbReference>
<dbReference type="Pfam" id="PF05228">
    <property type="entry name" value="CHASE4"/>
    <property type="match status" value="1"/>
</dbReference>
<dbReference type="CDD" id="cd01949">
    <property type="entry name" value="GGDEF"/>
    <property type="match status" value="1"/>
</dbReference>
<dbReference type="PROSITE" id="PS50887">
    <property type="entry name" value="GGDEF"/>
    <property type="match status" value="1"/>
</dbReference>
<feature type="domain" description="HAMP" evidence="5">
    <location>
        <begin position="299"/>
        <end position="331"/>
    </location>
</feature>
<reference evidence="8" key="1">
    <citation type="submission" date="2016-10" db="EMBL/GenBank/DDBJ databases">
        <authorList>
            <person name="Varghese N."/>
            <person name="Submissions S."/>
        </authorList>
    </citation>
    <scope>NUCLEOTIDE SEQUENCE [LARGE SCALE GENOMIC DNA]</scope>
    <source>
        <strain evidence="8">CGMCC 1.10369</strain>
    </source>
</reference>
<evidence type="ECO:0000313" key="8">
    <source>
        <dbReference type="Proteomes" id="UP000198778"/>
    </source>
</evidence>
<keyword evidence="4" id="KW-0812">Transmembrane</keyword>
<dbReference type="InterPro" id="IPR052163">
    <property type="entry name" value="DGC-Regulatory_Protein"/>
</dbReference>
<dbReference type="Gene3D" id="3.30.70.270">
    <property type="match status" value="1"/>
</dbReference>
<organism evidence="7 8">
    <name type="scientific">Alkalicoccus daliensis</name>
    <dbReference type="NCBI Taxonomy" id="745820"/>
    <lineage>
        <taxon>Bacteria</taxon>
        <taxon>Bacillati</taxon>
        <taxon>Bacillota</taxon>
        <taxon>Bacilli</taxon>
        <taxon>Bacillales</taxon>
        <taxon>Bacillaceae</taxon>
        <taxon>Alkalicoccus</taxon>
    </lineage>
</organism>
<accession>A0A1H0EVU1</accession>
<keyword evidence="4" id="KW-1133">Transmembrane helix</keyword>
<keyword evidence="8" id="KW-1185">Reference proteome</keyword>
<protein>
    <submittedName>
        <fullName evidence="7">Diguanylate cyclase (GGDEF) domain-containing protein</fullName>
    </submittedName>
</protein>
<evidence type="ECO:0000256" key="4">
    <source>
        <dbReference type="SAM" id="Phobius"/>
    </source>
</evidence>
<gene>
    <name evidence="7" type="ORF">SAMN04488053_10486</name>
</gene>
<dbReference type="InterPro" id="IPR007892">
    <property type="entry name" value="CHASE4"/>
</dbReference>
<feature type="domain" description="GGDEF" evidence="6">
    <location>
        <begin position="363"/>
        <end position="495"/>
    </location>
</feature>
<dbReference type="EMBL" id="FNIL01000004">
    <property type="protein sequence ID" value="SDN86426.1"/>
    <property type="molecule type" value="Genomic_DNA"/>
</dbReference>
<dbReference type="Pfam" id="PF00990">
    <property type="entry name" value="GGDEF"/>
    <property type="match status" value="1"/>
</dbReference>
<sequence length="496" mass="56508">MKIISKVLFISGISIFLFFSILYFLINPLLLEQYAYLEENLMEEHIERVEYQVENELSNLTRFVRDYSVWDDTYSFVENENDAYLNSNFVEDTYAINDIEFVVILNNEGDILFAQEFNPETEELQMAADFWEDADGEVSLFFQENNSALLELESSPYLTASHRIYPSLEGEESNGTMIVGTPVDETFVAQASQAVQLPLELREVSSAEGAYSFQEINEEWLRGYVNIPYTNSSNSIEFQFQVERELYEAGQHILTVLYSVYAVSSVLVVGGIIWFLNKLIFSRISKLAGDYDYIEKTNDLSRRKKVEIDDEIGIVEHGFNSMLDSIERSQTEIRRLAYIDQMTGLSNRRHFTDEVEAWLAEGAELSIFFLDIDRFKEVNDKYGHEAGDILLTEVAERLKRAAGKEAVIGRWGGDEFVISLREADIEEVEKTADKITAAVAEPVNADGTVLQVTTSVGISLYPQDGATFEVLIQNADKAMYHAKQAGKNRYSFLQEA</sequence>
<feature type="transmembrane region" description="Helical" evidence="4">
    <location>
        <begin position="256"/>
        <end position="276"/>
    </location>
</feature>
<name>A0A1H0EVU1_9BACI</name>
<keyword evidence="2" id="KW-1003">Cell membrane</keyword>
<dbReference type="InterPro" id="IPR000160">
    <property type="entry name" value="GGDEF_dom"/>
</dbReference>